<feature type="domain" description="SCP" evidence="3">
    <location>
        <begin position="32"/>
        <end position="149"/>
    </location>
</feature>
<keyword evidence="5" id="KW-1185">Reference proteome</keyword>
<gene>
    <name evidence="4" type="ORF">PHYBOEH_000402</name>
</gene>
<feature type="compositionally biased region" description="Low complexity" evidence="1">
    <location>
        <begin position="291"/>
        <end position="322"/>
    </location>
</feature>
<feature type="region of interest" description="Disordered" evidence="1">
    <location>
        <begin position="158"/>
        <end position="329"/>
    </location>
</feature>
<reference evidence="4" key="1">
    <citation type="submission" date="2021-02" db="EMBL/GenBank/DDBJ databases">
        <authorList>
            <person name="Palmer J.M."/>
        </authorList>
    </citation>
    <scope>NUCLEOTIDE SEQUENCE</scope>
    <source>
        <strain evidence="4">SCRP23</strain>
    </source>
</reference>
<feature type="compositionally biased region" description="Low complexity" evidence="1">
    <location>
        <begin position="177"/>
        <end position="284"/>
    </location>
</feature>
<dbReference type="AlphaFoldDB" id="A0A8T1X0S4"/>
<keyword evidence="2" id="KW-0732">Signal</keyword>
<name>A0A8T1X0S4_9STRA</name>
<evidence type="ECO:0000313" key="4">
    <source>
        <dbReference type="EMBL" id="KAG7397643.1"/>
    </source>
</evidence>
<sequence length="329" mass="31392">MVVGMRNLLALGCAALLAGAQAQVVNFRQELLDAVNAEREAQSLEPFCLNELLMNAAQVQANDMAENNFIKSTGSDGSTPEKRAKAEGFDGASVTEVVGAGYRSAETIIAAWTKSASAKKAIFGKYTVMGPGYTFDKTKKFVHFWAVDFAQGECGNATSTGAGGSGSLDTDVGVGSGSEAPKSSSASGSVEAPASGSGSAPASSTSGSAPAAPTSGSGSTPAAPPAASTSGSGSEPATPPAASTEGSGSTPAAPPAASTSGSGSAPAAPPAASTTGSGSAPASSQEGSAPAASTTGSGEAPAAASGSAPAASSGSAPAASGSDWEDPTQ</sequence>
<dbReference type="Proteomes" id="UP000693981">
    <property type="component" value="Unassembled WGS sequence"/>
</dbReference>
<dbReference type="OrthoDB" id="159280at2759"/>
<dbReference type="InterPro" id="IPR014044">
    <property type="entry name" value="CAP_dom"/>
</dbReference>
<evidence type="ECO:0000256" key="1">
    <source>
        <dbReference type="SAM" id="MobiDB-lite"/>
    </source>
</evidence>
<feature type="signal peptide" evidence="2">
    <location>
        <begin position="1"/>
        <end position="22"/>
    </location>
</feature>
<dbReference type="PANTHER" id="PTHR31157">
    <property type="entry name" value="SCP DOMAIN-CONTAINING PROTEIN"/>
    <property type="match status" value="1"/>
</dbReference>
<feature type="chain" id="PRO_5035935774" description="SCP domain-containing protein" evidence="2">
    <location>
        <begin position="23"/>
        <end position="329"/>
    </location>
</feature>
<protein>
    <recommendedName>
        <fullName evidence="3">SCP domain-containing protein</fullName>
    </recommendedName>
</protein>
<dbReference type="EMBL" id="JAGDFL010000105">
    <property type="protein sequence ID" value="KAG7397643.1"/>
    <property type="molecule type" value="Genomic_DNA"/>
</dbReference>
<dbReference type="PANTHER" id="PTHR31157:SF1">
    <property type="entry name" value="SCP DOMAIN-CONTAINING PROTEIN"/>
    <property type="match status" value="1"/>
</dbReference>
<evidence type="ECO:0000313" key="5">
    <source>
        <dbReference type="Proteomes" id="UP000693981"/>
    </source>
</evidence>
<dbReference type="Pfam" id="PF00188">
    <property type="entry name" value="CAP"/>
    <property type="match status" value="1"/>
</dbReference>
<proteinExistence type="predicted"/>
<dbReference type="CDD" id="cd05379">
    <property type="entry name" value="CAP_bacterial"/>
    <property type="match status" value="1"/>
</dbReference>
<evidence type="ECO:0000259" key="3">
    <source>
        <dbReference type="Pfam" id="PF00188"/>
    </source>
</evidence>
<organism evidence="4 5">
    <name type="scientific">Phytophthora boehmeriae</name>
    <dbReference type="NCBI Taxonomy" id="109152"/>
    <lineage>
        <taxon>Eukaryota</taxon>
        <taxon>Sar</taxon>
        <taxon>Stramenopiles</taxon>
        <taxon>Oomycota</taxon>
        <taxon>Peronosporomycetes</taxon>
        <taxon>Peronosporales</taxon>
        <taxon>Peronosporaceae</taxon>
        <taxon>Phytophthora</taxon>
    </lineage>
</organism>
<evidence type="ECO:0000256" key="2">
    <source>
        <dbReference type="SAM" id="SignalP"/>
    </source>
</evidence>
<accession>A0A8T1X0S4</accession>
<comment type="caution">
    <text evidence="4">The sequence shown here is derived from an EMBL/GenBank/DDBJ whole genome shotgun (WGS) entry which is preliminary data.</text>
</comment>